<evidence type="ECO:0000313" key="8">
    <source>
        <dbReference type="RefSeq" id="XP_034294675.2"/>
    </source>
</evidence>
<dbReference type="SMART" id="SM00285">
    <property type="entry name" value="PBD"/>
    <property type="match status" value="1"/>
</dbReference>
<dbReference type="InterPro" id="IPR036936">
    <property type="entry name" value="CRIB_dom_sf"/>
</dbReference>
<dbReference type="RefSeq" id="XP_034294675.2">
    <property type="nucleotide sequence ID" value="XM_034438784.2"/>
</dbReference>
<sequence>MSNNCVIEAMFLCVTATHVNTASVSKVASPLPVLQSNARSPKCKGSPFSFYIIQKMLERTKRGKLKRKRLTKTYIGSPSNFKHLCHIGWSPQTDFVTNIEPELKMIFTQAGITQDHLKDKRTSKKIFETIENQGGIQTVLKETKESRGLECNEDLPSVVLAQLPCMSPSKKTSHHNLIQSLKEEHLKRAHSDYHLTPVSQEDLICQIKKGTPELKPVAENQLSKDEGIVAALKDVIQKRHTAIPASGNEEFQSDLEYEDEWDD</sequence>
<organism evidence="7 8">
    <name type="scientific">Pantherophis guttatus</name>
    <name type="common">Corn snake</name>
    <name type="synonym">Elaphe guttata</name>
    <dbReference type="NCBI Taxonomy" id="94885"/>
    <lineage>
        <taxon>Eukaryota</taxon>
        <taxon>Metazoa</taxon>
        <taxon>Chordata</taxon>
        <taxon>Craniata</taxon>
        <taxon>Vertebrata</taxon>
        <taxon>Euteleostomi</taxon>
        <taxon>Lepidosauria</taxon>
        <taxon>Squamata</taxon>
        <taxon>Bifurcata</taxon>
        <taxon>Unidentata</taxon>
        <taxon>Episquamata</taxon>
        <taxon>Toxicofera</taxon>
        <taxon>Serpentes</taxon>
        <taxon>Colubroidea</taxon>
        <taxon>Colubridae</taxon>
        <taxon>Colubrinae</taxon>
        <taxon>Pantherophis</taxon>
    </lineage>
</organism>
<dbReference type="GO" id="GO:0007015">
    <property type="term" value="P:actin filament organization"/>
    <property type="evidence" value="ECO:0007669"/>
    <property type="project" value="InterPro"/>
</dbReference>
<feature type="domain" description="CRIB" evidence="6">
    <location>
        <begin position="75"/>
        <end position="88"/>
    </location>
</feature>
<name>A0A6P9DU44_PANGU</name>
<dbReference type="PROSITE" id="PS50108">
    <property type="entry name" value="CRIB"/>
    <property type="match status" value="1"/>
</dbReference>
<evidence type="ECO:0000256" key="2">
    <source>
        <dbReference type="ARBA" id="ARBA00022490"/>
    </source>
</evidence>
<feature type="region of interest" description="Disordered" evidence="5">
    <location>
        <begin position="244"/>
        <end position="263"/>
    </location>
</feature>
<dbReference type="InterPro" id="IPR000095">
    <property type="entry name" value="CRIB_dom"/>
</dbReference>
<comment type="subcellular location">
    <subcellularLocation>
        <location evidence="1">Cytoplasm</location>
        <location evidence="1">Cytoskeleton</location>
    </subcellularLocation>
</comment>
<accession>A0A6P9DU44</accession>
<evidence type="ECO:0000259" key="6">
    <source>
        <dbReference type="PROSITE" id="PS50108"/>
    </source>
</evidence>
<evidence type="ECO:0000256" key="5">
    <source>
        <dbReference type="SAM" id="MobiDB-lite"/>
    </source>
</evidence>
<evidence type="ECO:0000256" key="3">
    <source>
        <dbReference type="ARBA" id="ARBA00022553"/>
    </source>
</evidence>
<keyword evidence="4" id="KW-0206">Cytoskeleton</keyword>
<keyword evidence="7" id="KW-1185">Reference proteome</keyword>
<protein>
    <submittedName>
        <fullName evidence="8">Uncharacterized protein LOC117678076</fullName>
    </submittedName>
</protein>
<dbReference type="SUPFAM" id="SSF47912">
    <property type="entry name" value="Wiscott-Aldrich syndrome protein, WASP, C-terminal domain"/>
    <property type="match status" value="1"/>
</dbReference>
<proteinExistence type="predicted"/>
<dbReference type="GeneID" id="117678076"/>
<feature type="compositionally biased region" description="Acidic residues" evidence="5">
    <location>
        <begin position="251"/>
        <end position="263"/>
    </location>
</feature>
<dbReference type="InParanoid" id="A0A6P9DU44"/>
<dbReference type="Gene3D" id="3.90.810.10">
    <property type="entry name" value="CRIB domain"/>
    <property type="match status" value="1"/>
</dbReference>
<evidence type="ECO:0000256" key="4">
    <source>
        <dbReference type="ARBA" id="ARBA00023212"/>
    </source>
</evidence>
<keyword evidence="3" id="KW-0597">Phosphoprotein</keyword>
<dbReference type="GO" id="GO:0005856">
    <property type="term" value="C:cytoskeleton"/>
    <property type="evidence" value="ECO:0007669"/>
    <property type="project" value="UniProtKB-SubCell"/>
</dbReference>
<gene>
    <name evidence="8" type="primary">LOC117678076</name>
</gene>
<evidence type="ECO:0000313" key="7">
    <source>
        <dbReference type="Proteomes" id="UP001652622"/>
    </source>
</evidence>
<dbReference type="InterPro" id="IPR011026">
    <property type="entry name" value="WAS_C"/>
</dbReference>
<dbReference type="CDD" id="cd00132">
    <property type="entry name" value="CRIB"/>
    <property type="match status" value="1"/>
</dbReference>
<keyword evidence="2" id="KW-0963">Cytoplasm</keyword>
<dbReference type="Proteomes" id="UP001652622">
    <property type="component" value="Unplaced"/>
</dbReference>
<dbReference type="Pfam" id="PF00786">
    <property type="entry name" value="PBD"/>
    <property type="match status" value="1"/>
</dbReference>
<reference evidence="8" key="1">
    <citation type="submission" date="2025-08" db="UniProtKB">
        <authorList>
            <consortium name="RefSeq"/>
        </authorList>
    </citation>
    <scope>IDENTIFICATION</scope>
    <source>
        <tissue evidence="8">Blood</tissue>
    </source>
</reference>
<dbReference type="AlphaFoldDB" id="A0A6P9DU44"/>
<dbReference type="KEGG" id="pgut:117678076"/>
<evidence type="ECO:0000256" key="1">
    <source>
        <dbReference type="ARBA" id="ARBA00004245"/>
    </source>
</evidence>